<sequence>MSRRRVTANSVRPNHPLPSSPSGDGLDGAREAPSVQNACYTANEARYSSFWPVRPLLAPPALHSPPQSVPQSSAREYVRSFCGNLYFSLKLAPPSPHPRCSFPRPPAIAQVAIPGFYESQDVDEK</sequence>
<accession>S7PRX0</accession>
<gene>
    <name evidence="2" type="ORF">GLOTRDRAFT_134226</name>
</gene>
<dbReference type="RefSeq" id="XP_007871409.1">
    <property type="nucleotide sequence ID" value="XM_007873218.1"/>
</dbReference>
<dbReference type="EMBL" id="KB469349">
    <property type="protein sequence ID" value="EPQ50133.1"/>
    <property type="molecule type" value="Genomic_DNA"/>
</dbReference>
<proteinExistence type="predicted"/>
<dbReference type="HOGENOM" id="CLU_1992880_0_0_1"/>
<evidence type="ECO:0000313" key="3">
    <source>
        <dbReference type="Proteomes" id="UP000030669"/>
    </source>
</evidence>
<keyword evidence="3" id="KW-1185">Reference proteome</keyword>
<reference evidence="2 3" key="1">
    <citation type="journal article" date="2012" name="Science">
        <title>The Paleozoic origin of enzymatic lignin decomposition reconstructed from 31 fungal genomes.</title>
        <authorList>
            <person name="Floudas D."/>
            <person name="Binder M."/>
            <person name="Riley R."/>
            <person name="Barry K."/>
            <person name="Blanchette R.A."/>
            <person name="Henrissat B."/>
            <person name="Martinez A.T."/>
            <person name="Otillar R."/>
            <person name="Spatafora J.W."/>
            <person name="Yadav J.S."/>
            <person name="Aerts A."/>
            <person name="Benoit I."/>
            <person name="Boyd A."/>
            <person name="Carlson A."/>
            <person name="Copeland A."/>
            <person name="Coutinho P.M."/>
            <person name="de Vries R.P."/>
            <person name="Ferreira P."/>
            <person name="Findley K."/>
            <person name="Foster B."/>
            <person name="Gaskell J."/>
            <person name="Glotzer D."/>
            <person name="Gorecki P."/>
            <person name="Heitman J."/>
            <person name="Hesse C."/>
            <person name="Hori C."/>
            <person name="Igarashi K."/>
            <person name="Jurgens J.A."/>
            <person name="Kallen N."/>
            <person name="Kersten P."/>
            <person name="Kohler A."/>
            <person name="Kuees U."/>
            <person name="Kumar T.K.A."/>
            <person name="Kuo A."/>
            <person name="LaButti K."/>
            <person name="Larrondo L.F."/>
            <person name="Lindquist E."/>
            <person name="Ling A."/>
            <person name="Lombard V."/>
            <person name="Lucas S."/>
            <person name="Lundell T."/>
            <person name="Martin R."/>
            <person name="McLaughlin D.J."/>
            <person name="Morgenstern I."/>
            <person name="Morin E."/>
            <person name="Murat C."/>
            <person name="Nagy L.G."/>
            <person name="Nolan M."/>
            <person name="Ohm R.A."/>
            <person name="Patyshakuliyeva A."/>
            <person name="Rokas A."/>
            <person name="Ruiz-Duenas F.J."/>
            <person name="Sabat G."/>
            <person name="Salamov A."/>
            <person name="Samejima M."/>
            <person name="Schmutz J."/>
            <person name="Slot J.C."/>
            <person name="St John F."/>
            <person name="Stenlid J."/>
            <person name="Sun H."/>
            <person name="Sun S."/>
            <person name="Syed K."/>
            <person name="Tsang A."/>
            <person name="Wiebenga A."/>
            <person name="Young D."/>
            <person name="Pisabarro A."/>
            <person name="Eastwood D.C."/>
            <person name="Martin F."/>
            <person name="Cullen D."/>
            <person name="Grigoriev I.V."/>
            <person name="Hibbett D.S."/>
        </authorList>
    </citation>
    <scope>NUCLEOTIDE SEQUENCE [LARGE SCALE GENOMIC DNA]</scope>
    <source>
        <strain evidence="2 3">ATCC 11539</strain>
    </source>
</reference>
<evidence type="ECO:0000313" key="2">
    <source>
        <dbReference type="EMBL" id="EPQ50133.1"/>
    </source>
</evidence>
<evidence type="ECO:0000256" key="1">
    <source>
        <dbReference type="SAM" id="MobiDB-lite"/>
    </source>
</evidence>
<dbReference type="KEGG" id="gtr:GLOTRDRAFT_134226"/>
<dbReference type="Proteomes" id="UP000030669">
    <property type="component" value="Unassembled WGS sequence"/>
</dbReference>
<dbReference type="GeneID" id="19302962"/>
<name>S7PRX0_GLOTA</name>
<dbReference type="AlphaFoldDB" id="S7PRX0"/>
<feature type="region of interest" description="Disordered" evidence="1">
    <location>
        <begin position="1"/>
        <end position="32"/>
    </location>
</feature>
<protein>
    <submittedName>
        <fullName evidence="2">Uncharacterized protein</fullName>
    </submittedName>
</protein>
<organism evidence="2 3">
    <name type="scientific">Gloeophyllum trabeum (strain ATCC 11539 / FP-39264 / Madison 617)</name>
    <name type="common">Brown rot fungus</name>
    <dbReference type="NCBI Taxonomy" id="670483"/>
    <lineage>
        <taxon>Eukaryota</taxon>
        <taxon>Fungi</taxon>
        <taxon>Dikarya</taxon>
        <taxon>Basidiomycota</taxon>
        <taxon>Agaricomycotina</taxon>
        <taxon>Agaricomycetes</taxon>
        <taxon>Gloeophyllales</taxon>
        <taxon>Gloeophyllaceae</taxon>
        <taxon>Gloeophyllum</taxon>
    </lineage>
</organism>